<dbReference type="EMBL" id="OIVN01001258">
    <property type="protein sequence ID" value="SPC91826.1"/>
    <property type="molecule type" value="Genomic_DNA"/>
</dbReference>
<name>A0A2N9FM08_FAGSY</name>
<evidence type="ECO:0000259" key="1">
    <source>
        <dbReference type="Pfam" id="PF13966"/>
    </source>
</evidence>
<proteinExistence type="predicted"/>
<accession>A0A2N9FM08</accession>
<dbReference type="PANTHER" id="PTHR33116">
    <property type="entry name" value="REVERSE TRANSCRIPTASE ZINC-BINDING DOMAIN-CONTAINING PROTEIN-RELATED-RELATED"/>
    <property type="match status" value="1"/>
</dbReference>
<gene>
    <name evidence="2" type="ORF">FSB_LOCUS19708</name>
</gene>
<reference evidence="2" key="1">
    <citation type="submission" date="2018-02" db="EMBL/GenBank/DDBJ databases">
        <authorList>
            <person name="Cohen D.B."/>
            <person name="Kent A.D."/>
        </authorList>
    </citation>
    <scope>NUCLEOTIDE SEQUENCE</scope>
</reference>
<dbReference type="AlphaFoldDB" id="A0A2N9FM08"/>
<dbReference type="Pfam" id="PF13966">
    <property type="entry name" value="zf-RVT"/>
    <property type="match status" value="1"/>
</dbReference>
<sequence>MIIGTKRDQKVGQKLVYDAAISVNAKLSSMIHHKAWNWGHARSDDLVTTLSRLPMIDFDEFDKAVWISSKLGSFSLANAWDQIRLRSSALNWWRIVWFAKAIPRYAFITWLAMRERLSTKERLASWGISCDMLCVLCRASIQYRDHLFFKCSFSQRFWRKIKSLCCQEDLDDEWENLISLGEKHWKGKNLSADCCRLGFSVVIYHIWAQRNAILQQGTARTEEQIVGIIK</sequence>
<evidence type="ECO:0000313" key="2">
    <source>
        <dbReference type="EMBL" id="SPC91826.1"/>
    </source>
</evidence>
<dbReference type="PANTHER" id="PTHR33116:SF78">
    <property type="entry name" value="OS12G0587133 PROTEIN"/>
    <property type="match status" value="1"/>
</dbReference>
<protein>
    <recommendedName>
        <fullName evidence="1">Reverse transcriptase zinc-binding domain-containing protein</fullName>
    </recommendedName>
</protein>
<dbReference type="InterPro" id="IPR026960">
    <property type="entry name" value="RVT-Znf"/>
</dbReference>
<feature type="domain" description="Reverse transcriptase zinc-binding" evidence="1">
    <location>
        <begin position="74"/>
        <end position="158"/>
    </location>
</feature>
<organism evidence="2">
    <name type="scientific">Fagus sylvatica</name>
    <name type="common">Beechnut</name>
    <dbReference type="NCBI Taxonomy" id="28930"/>
    <lineage>
        <taxon>Eukaryota</taxon>
        <taxon>Viridiplantae</taxon>
        <taxon>Streptophyta</taxon>
        <taxon>Embryophyta</taxon>
        <taxon>Tracheophyta</taxon>
        <taxon>Spermatophyta</taxon>
        <taxon>Magnoliopsida</taxon>
        <taxon>eudicotyledons</taxon>
        <taxon>Gunneridae</taxon>
        <taxon>Pentapetalae</taxon>
        <taxon>rosids</taxon>
        <taxon>fabids</taxon>
        <taxon>Fagales</taxon>
        <taxon>Fagaceae</taxon>
        <taxon>Fagus</taxon>
    </lineage>
</organism>